<evidence type="ECO:0000313" key="5">
    <source>
        <dbReference type="Proteomes" id="UP000287352"/>
    </source>
</evidence>
<comment type="caution">
    <text evidence="4">The sequence shown here is derived from an EMBL/GenBank/DDBJ whole genome shotgun (WGS) entry which is preliminary data.</text>
</comment>
<dbReference type="RefSeq" id="WP_126581221.1">
    <property type="nucleotide sequence ID" value="NZ_BIFR01000001.1"/>
</dbReference>
<dbReference type="OrthoDB" id="145213at2"/>
<name>A0A402A3J0_9CHLR</name>
<feature type="repeat" description="WD" evidence="3">
    <location>
        <begin position="425"/>
        <end position="457"/>
    </location>
</feature>
<dbReference type="InterPro" id="IPR036322">
    <property type="entry name" value="WD40_repeat_dom_sf"/>
</dbReference>
<dbReference type="AlphaFoldDB" id="A0A402A3J0"/>
<dbReference type="EMBL" id="BIFR01000001">
    <property type="protein sequence ID" value="GCE13717.1"/>
    <property type="molecule type" value="Genomic_DNA"/>
</dbReference>
<dbReference type="CDD" id="cd00200">
    <property type="entry name" value="WD40"/>
    <property type="match status" value="1"/>
</dbReference>
<dbReference type="Gene3D" id="2.130.10.10">
    <property type="entry name" value="YVTN repeat-like/Quinoprotein amine dehydrogenase"/>
    <property type="match status" value="3"/>
</dbReference>
<evidence type="ECO:0000256" key="1">
    <source>
        <dbReference type="ARBA" id="ARBA00022574"/>
    </source>
</evidence>
<dbReference type="PANTHER" id="PTHR19848:SF8">
    <property type="entry name" value="F-BOX AND WD REPEAT DOMAIN CONTAINING 7"/>
    <property type="match status" value="1"/>
</dbReference>
<organism evidence="4 5">
    <name type="scientific">Tengunoibacter tsumagoiensis</name>
    <dbReference type="NCBI Taxonomy" id="2014871"/>
    <lineage>
        <taxon>Bacteria</taxon>
        <taxon>Bacillati</taxon>
        <taxon>Chloroflexota</taxon>
        <taxon>Ktedonobacteria</taxon>
        <taxon>Ktedonobacterales</taxon>
        <taxon>Dictyobacteraceae</taxon>
        <taxon>Tengunoibacter</taxon>
    </lineage>
</organism>
<evidence type="ECO:0000256" key="3">
    <source>
        <dbReference type="PROSITE-ProRule" id="PRU00221"/>
    </source>
</evidence>
<dbReference type="SUPFAM" id="SSF50978">
    <property type="entry name" value="WD40 repeat-like"/>
    <property type="match status" value="1"/>
</dbReference>
<dbReference type="Pfam" id="PF00400">
    <property type="entry name" value="WD40"/>
    <property type="match status" value="5"/>
</dbReference>
<evidence type="ECO:0000256" key="2">
    <source>
        <dbReference type="ARBA" id="ARBA00022737"/>
    </source>
</evidence>
<evidence type="ECO:0000313" key="4">
    <source>
        <dbReference type="EMBL" id="GCE13717.1"/>
    </source>
</evidence>
<keyword evidence="1 3" id="KW-0853">WD repeat</keyword>
<keyword evidence="5" id="KW-1185">Reference proteome</keyword>
<dbReference type="PROSITE" id="PS00678">
    <property type="entry name" value="WD_REPEATS_1"/>
    <property type="match status" value="2"/>
</dbReference>
<keyword evidence="2" id="KW-0677">Repeat</keyword>
<accession>A0A402A3J0</accession>
<dbReference type="InterPro" id="IPR015943">
    <property type="entry name" value="WD40/YVTN_repeat-like_dom_sf"/>
</dbReference>
<protein>
    <submittedName>
        <fullName evidence="4">Uncharacterized protein</fullName>
    </submittedName>
</protein>
<feature type="repeat" description="WD" evidence="3">
    <location>
        <begin position="530"/>
        <end position="566"/>
    </location>
</feature>
<dbReference type="InterPro" id="IPR020472">
    <property type="entry name" value="WD40_PAC1"/>
</dbReference>
<dbReference type="SMART" id="SM00320">
    <property type="entry name" value="WD40"/>
    <property type="match status" value="6"/>
</dbReference>
<dbReference type="InterPro" id="IPR019775">
    <property type="entry name" value="WD40_repeat_CS"/>
</dbReference>
<dbReference type="PROSITE" id="PS50294">
    <property type="entry name" value="WD_REPEATS_REGION"/>
    <property type="match status" value="3"/>
</dbReference>
<gene>
    <name evidence="4" type="ORF">KTT_35760</name>
</gene>
<proteinExistence type="predicted"/>
<dbReference type="Proteomes" id="UP000287352">
    <property type="component" value="Unassembled WGS sequence"/>
</dbReference>
<feature type="repeat" description="WD" evidence="3">
    <location>
        <begin position="373"/>
        <end position="414"/>
    </location>
</feature>
<dbReference type="InterPro" id="IPR001680">
    <property type="entry name" value="WD40_rpt"/>
</dbReference>
<dbReference type="PANTHER" id="PTHR19848">
    <property type="entry name" value="WD40 REPEAT PROTEIN"/>
    <property type="match status" value="1"/>
</dbReference>
<dbReference type="PROSITE" id="PS50082">
    <property type="entry name" value="WD_REPEATS_2"/>
    <property type="match status" value="5"/>
</dbReference>
<feature type="repeat" description="WD" evidence="3">
    <location>
        <begin position="458"/>
        <end position="481"/>
    </location>
</feature>
<sequence>MSDRWLLIVTDDIRNAFEKIYGSANNKTNDEQYEAFASRWGGLSLSTFQRVLQEDEGDDRLCAMFMLADNFSPTILDPFLTSQCASERLISAIILGTRKDARAYPYLEALLLEGLSLEERSQAQQSQQKEPLKRIRYADRFRSRIVKLLAGWESPTLGERLVELLQALWQVETSALPVYSDDELYGTIWYALGQHGMFGALEKIDLPQPLYYIAQVYLALGHQNAQADPTFIRTILRNPAVEHTIRCFLTDHFQYGEEEQQLCLQAFQQEQAHFLQYRKQKESSTDNAKGSLSSGLAFQSTSVQSTTDQSTKDQLPPEKVIQVKRSYQCVYKGHFFPILSLSWSPDSQRLASGGADATVRIWDSWTGSTRTVFREHSGSVTAVAWSPRASLVASSGGDQRILVWEAESGALVTSYEQHTSLIAHALAWSPNGELIASGSWDGSVHIWEARTGKTHFIYRGHQGIVTALAWSPDGKKIVSGGGYPECAVHVWNSTTGRHSVNYAAHRADGKKKRNQSIRELESEEWQRGPSSVRSLVWSPNGSTIASAGLSSVLRVWNARNGKEVASGILDYADGPLAWSRDSRALLIANNTSVDVWSLAQGRIVQNYVLPGLAKIYALACAPDNQLLAAGDQRGLVSVWLR</sequence>
<reference evidence="5" key="1">
    <citation type="submission" date="2018-12" db="EMBL/GenBank/DDBJ databases">
        <title>Tengunoibacter tsumagoiensis gen. nov., sp. nov., Dictyobacter kobayashii sp. nov., D. alpinus sp. nov., and D. joshuensis sp. nov. and description of Dictyobacteraceae fam. nov. within the order Ktedonobacterales isolated from Tengu-no-mugimeshi.</title>
        <authorList>
            <person name="Wang C.M."/>
            <person name="Zheng Y."/>
            <person name="Sakai Y."/>
            <person name="Toyoda A."/>
            <person name="Minakuchi Y."/>
            <person name="Abe K."/>
            <person name="Yokota A."/>
            <person name="Yabe S."/>
        </authorList>
    </citation>
    <scope>NUCLEOTIDE SEQUENCE [LARGE SCALE GENOMIC DNA]</scope>
    <source>
        <strain evidence="5">Uno3</strain>
    </source>
</reference>
<dbReference type="PRINTS" id="PR00320">
    <property type="entry name" value="GPROTEINBRPT"/>
</dbReference>
<feature type="repeat" description="WD" evidence="3">
    <location>
        <begin position="331"/>
        <end position="372"/>
    </location>
</feature>